<name>A0A4Q7P586_9BACT</name>
<sequence>MTLIINRCAFMYIILLLSHCREAERKTDEVMIPEIVKKDTIGLENPLFASKYGINTESPPAWIGTDLVMEEVVEGVDQMLITIQGLNLIEFQKEGVEKLLHLQKNRQSVNYQDYTNQDKSLLFAKQSNNNISIQVDDMQKIKVGLDTTLLNDLDISLYKKTFPGSYTFRNLYGISETVDLAALDSVETIDYTFLWALSEKNNPPQIKGRLDITWVNGKPYKVYFFSIP</sequence>
<comment type="caution">
    <text evidence="1">The sequence shown here is derived from an EMBL/GenBank/DDBJ whole genome shotgun (WGS) entry which is preliminary data.</text>
</comment>
<proteinExistence type="predicted"/>
<protein>
    <submittedName>
        <fullName evidence="1">Uncharacterized protein</fullName>
    </submittedName>
</protein>
<accession>A0A4Q7P586</accession>
<reference evidence="1 2" key="1">
    <citation type="submission" date="2019-02" db="EMBL/GenBank/DDBJ databases">
        <title>Genomic Encyclopedia of Archaeal and Bacterial Type Strains, Phase II (KMG-II): from individual species to whole genera.</title>
        <authorList>
            <person name="Goeker M."/>
        </authorList>
    </citation>
    <scope>NUCLEOTIDE SEQUENCE [LARGE SCALE GENOMIC DNA]</scope>
    <source>
        <strain evidence="1 2">DSM 21411</strain>
    </source>
</reference>
<keyword evidence="2" id="KW-1185">Reference proteome</keyword>
<gene>
    <name evidence="1" type="ORF">BC751_0590</name>
</gene>
<organism evidence="1 2">
    <name type="scientific">Cecembia calidifontis</name>
    <dbReference type="NCBI Taxonomy" id="1187080"/>
    <lineage>
        <taxon>Bacteria</taxon>
        <taxon>Pseudomonadati</taxon>
        <taxon>Bacteroidota</taxon>
        <taxon>Cytophagia</taxon>
        <taxon>Cytophagales</taxon>
        <taxon>Cyclobacteriaceae</taxon>
        <taxon>Cecembia</taxon>
    </lineage>
</organism>
<dbReference type="EMBL" id="SGXG01000001">
    <property type="protein sequence ID" value="RZS95075.1"/>
    <property type="molecule type" value="Genomic_DNA"/>
</dbReference>
<dbReference type="Proteomes" id="UP000292209">
    <property type="component" value="Unassembled WGS sequence"/>
</dbReference>
<evidence type="ECO:0000313" key="2">
    <source>
        <dbReference type="Proteomes" id="UP000292209"/>
    </source>
</evidence>
<dbReference type="AlphaFoldDB" id="A0A4Q7P586"/>
<evidence type="ECO:0000313" key="1">
    <source>
        <dbReference type="EMBL" id="RZS95075.1"/>
    </source>
</evidence>